<proteinExistence type="predicted"/>
<dbReference type="AlphaFoldDB" id="A0A0A9BPP5"/>
<accession>A0A0A9BPP5</accession>
<sequence>MRSIFVIHGTSWLLNLDQKAILQLTNSRTAHQFKQQEETCGHRVFISLENLY</sequence>
<evidence type="ECO:0000313" key="1">
    <source>
        <dbReference type="EMBL" id="JAD63170.1"/>
    </source>
</evidence>
<name>A0A0A9BPP5_ARUDO</name>
<reference evidence="1" key="1">
    <citation type="submission" date="2014-09" db="EMBL/GenBank/DDBJ databases">
        <authorList>
            <person name="Magalhaes I.L.F."/>
            <person name="Oliveira U."/>
            <person name="Santos F.R."/>
            <person name="Vidigal T.H.D.A."/>
            <person name="Brescovit A.D."/>
            <person name="Santos A.J."/>
        </authorList>
    </citation>
    <scope>NUCLEOTIDE SEQUENCE</scope>
    <source>
        <tissue evidence="1">Shoot tissue taken approximately 20 cm above the soil surface</tissue>
    </source>
</reference>
<reference evidence="1" key="2">
    <citation type="journal article" date="2015" name="Data Brief">
        <title>Shoot transcriptome of the giant reed, Arundo donax.</title>
        <authorList>
            <person name="Barrero R.A."/>
            <person name="Guerrero F.D."/>
            <person name="Moolhuijzen P."/>
            <person name="Goolsby J.A."/>
            <person name="Tidwell J."/>
            <person name="Bellgard S.E."/>
            <person name="Bellgard M.I."/>
        </authorList>
    </citation>
    <scope>NUCLEOTIDE SEQUENCE</scope>
    <source>
        <tissue evidence="1">Shoot tissue taken approximately 20 cm above the soil surface</tissue>
    </source>
</reference>
<protein>
    <submittedName>
        <fullName evidence="1">Uncharacterized protein</fullName>
    </submittedName>
</protein>
<organism evidence="1">
    <name type="scientific">Arundo donax</name>
    <name type="common">Giant reed</name>
    <name type="synonym">Donax arundinaceus</name>
    <dbReference type="NCBI Taxonomy" id="35708"/>
    <lineage>
        <taxon>Eukaryota</taxon>
        <taxon>Viridiplantae</taxon>
        <taxon>Streptophyta</taxon>
        <taxon>Embryophyta</taxon>
        <taxon>Tracheophyta</taxon>
        <taxon>Spermatophyta</taxon>
        <taxon>Magnoliopsida</taxon>
        <taxon>Liliopsida</taxon>
        <taxon>Poales</taxon>
        <taxon>Poaceae</taxon>
        <taxon>PACMAD clade</taxon>
        <taxon>Arundinoideae</taxon>
        <taxon>Arundineae</taxon>
        <taxon>Arundo</taxon>
    </lineage>
</organism>
<dbReference type="EMBL" id="GBRH01234725">
    <property type="protein sequence ID" value="JAD63170.1"/>
    <property type="molecule type" value="Transcribed_RNA"/>
</dbReference>